<dbReference type="Proteomes" id="UP000198967">
    <property type="component" value="Unassembled WGS sequence"/>
</dbReference>
<feature type="domain" description="Heparan-alpha-glucosaminide N-acetyltransferase catalytic" evidence="3">
    <location>
        <begin position="4"/>
        <end position="200"/>
    </location>
</feature>
<dbReference type="EMBL" id="FNBE01000001">
    <property type="protein sequence ID" value="SDE52443.1"/>
    <property type="molecule type" value="Genomic_DNA"/>
</dbReference>
<evidence type="ECO:0000313" key="5">
    <source>
        <dbReference type="Proteomes" id="UP000198967"/>
    </source>
</evidence>
<dbReference type="Pfam" id="PF04235">
    <property type="entry name" value="DUF418"/>
    <property type="match status" value="1"/>
</dbReference>
<feature type="transmembrane region" description="Helical" evidence="1">
    <location>
        <begin position="12"/>
        <end position="36"/>
    </location>
</feature>
<feature type="transmembrane region" description="Helical" evidence="1">
    <location>
        <begin position="94"/>
        <end position="111"/>
    </location>
</feature>
<keyword evidence="1" id="KW-1133">Transmembrane helix</keyword>
<feature type="transmembrane region" description="Helical" evidence="1">
    <location>
        <begin position="163"/>
        <end position="188"/>
    </location>
</feature>
<evidence type="ECO:0000313" key="4">
    <source>
        <dbReference type="EMBL" id="SDE52443.1"/>
    </source>
</evidence>
<dbReference type="Pfam" id="PF07786">
    <property type="entry name" value="HGSNAT_cat"/>
    <property type="match status" value="1"/>
</dbReference>
<dbReference type="PANTHER" id="PTHR30590:SF2">
    <property type="entry name" value="INNER MEMBRANE PROTEIN"/>
    <property type="match status" value="1"/>
</dbReference>
<protein>
    <submittedName>
        <fullName evidence="4">Uncharacterized membrane protein YeiB</fullName>
    </submittedName>
</protein>
<feature type="transmembrane region" description="Helical" evidence="1">
    <location>
        <begin position="118"/>
        <end position="140"/>
    </location>
</feature>
<feature type="transmembrane region" description="Helical" evidence="1">
    <location>
        <begin position="200"/>
        <end position="217"/>
    </location>
</feature>
<dbReference type="InterPro" id="IPR007349">
    <property type="entry name" value="DUF418"/>
</dbReference>
<evidence type="ECO:0000259" key="2">
    <source>
        <dbReference type="Pfam" id="PF04235"/>
    </source>
</evidence>
<name>A0A1G7DLV2_PSEOR</name>
<evidence type="ECO:0000256" key="1">
    <source>
        <dbReference type="SAM" id="Phobius"/>
    </source>
</evidence>
<dbReference type="RefSeq" id="WP_176921112.1">
    <property type="nucleotide sequence ID" value="NZ_FNBE01000001.1"/>
</dbReference>
<reference evidence="4 5" key="1">
    <citation type="submission" date="2016-10" db="EMBL/GenBank/DDBJ databases">
        <authorList>
            <person name="de Groot N.N."/>
        </authorList>
    </citation>
    <scope>NUCLEOTIDE SEQUENCE [LARGE SCALE GENOMIC DNA]</scope>
    <source>
        <strain evidence="4 5">CGMCC 4.3143</strain>
    </source>
</reference>
<gene>
    <name evidence="4" type="ORF">SAMN05216377_10176</name>
</gene>
<evidence type="ECO:0000259" key="3">
    <source>
        <dbReference type="Pfam" id="PF07786"/>
    </source>
</evidence>
<feature type="transmembrane region" description="Helical" evidence="1">
    <location>
        <begin position="42"/>
        <end position="60"/>
    </location>
</feature>
<accession>A0A1G7DLV2</accession>
<keyword evidence="1" id="KW-0812">Transmembrane</keyword>
<feature type="transmembrane region" description="Helical" evidence="1">
    <location>
        <begin position="72"/>
        <end position="88"/>
    </location>
</feature>
<sequence length="387" mass="39070">MAERVNGVDAARGLAVLGMVLTHVAVAAAGTVPFTVAAGRSAILFGVLAGVSLALATGGPDARVTPRARGRIAVRSALLFALGLGLATVSTGPMVILCTYALLFLLALPALRWRPRALLLTALAWAVVAPAVSFLLRSAFPSDTAGGSVSPGDLTSWAAAGDAAVRLLLTGAYPVLTWVPFVLVGLAIGRLDLRAAAVRIRVAFAGLGAAVAGYGGSRLALDVLGGRAAIRAALAPIAAQTGVPVDQLTAVLEQGALGTTGTITPAFLLVATPHSGTTFEILGSAGVAAMIIAGACALPSRVLVPLSAVGRLAASVYVLHIVAIALLDGLAPGWNGRPSTAFVATAVFAAVILVVALLWRHRRGPVEWVLHTLPEAVVRPRRAAVAA</sequence>
<dbReference type="InterPro" id="IPR052529">
    <property type="entry name" value="Bact_Transport_Assoc"/>
</dbReference>
<keyword evidence="1" id="KW-0472">Membrane</keyword>
<keyword evidence="5" id="KW-1185">Reference proteome</keyword>
<organism evidence="4 5">
    <name type="scientific">Pseudonocardia oroxyli</name>
    <dbReference type="NCBI Taxonomy" id="366584"/>
    <lineage>
        <taxon>Bacteria</taxon>
        <taxon>Bacillati</taxon>
        <taxon>Actinomycetota</taxon>
        <taxon>Actinomycetes</taxon>
        <taxon>Pseudonocardiales</taxon>
        <taxon>Pseudonocardiaceae</taxon>
        <taxon>Pseudonocardia</taxon>
    </lineage>
</organism>
<proteinExistence type="predicted"/>
<dbReference type="PANTHER" id="PTHR30590">
    <property type="entry name" value="INNER MEMBRANE PROTEIN"/>
    <property type="match status" value="1"/>
</dbReference>
<feature type="transmembrane region" description="Helical" evidence="1">
    <location>
        <begin position="340"/>
        <end position="359"/>
    </location>
</feature>
<dbReference type="STRING" id="366584.SAMN05216377_10176"/>
<feature type="transmembrane region" description="Helical" evidence="1">
    <location>
        <begin position="281"/>
        <end position="304"/>
    </location>
</feature>
<feature type="domain" description="DUF418" evidence="2">
    <location>
        <begin position="282"/>
        <end position="373"/>
    </location>
</feature>
<dbReference type="InterPro" id="IPR012429">
    <property type="entry name" value="HGSNAT_cat"/>
</dbReference>
<dbReference type="AlphaFoldDB" id="A0A1G7DLV2"/>